<feature type="domain" description="K Homology" evidence="5">
    <location>
        <begin position="895"/>
        <end position="966"/>
    </location>
</feature>
<dbReference type="CDD" id="cd22450">
    <property type="entry name" value="KH-I_ScSCP160_rpt5"/>
    <property type="match status" value="1"/>
</dbReference>
<evidence type="ECO:0000256" key="2">
    <source>
        <dbReference type="PROSITE-ProRule" id="PRU00117"/>
    </source>
</evidence>
<protein>
    <submittedName>
        <fullName evidence="6">KH domain-containing protein</fullName>
    </submittedName>
</protein>
<organism evidence="6 7">
    <name type="scientific">Pleurostoma richardsiae</name>
    <dbReference type="NCBI Taxonomy" id="41990"/>
    <lineage>
        <taxon>Eukaryota</taxon>
        <taxon>Fungi</taxon>
        <taxon>Dikarya</taxon>
        <taxon>Ascomycota</taxon>
        <taxon>Pezizomycotina</taxon>
        <taxon>Sordariomycetes</taxon>
        <taxon>Sordariomycetidae</taxon>
        <taxon>Calosphaeriales</taxon>
        <taxon>Pleurostomataceae</taxon>
        <taxon>Pleurostoma</taxon>
    </lineage>
</organism>
<dbReference type="Gene3D" id="3.30.1370.10">
    <property type="entry name" value="K Homology domain, type 1"/>
    <property type="match status" value="10"/>
</dbReference>
<keyword evidence="7" id="KW-1185">Reference proteome</keyword>
<dbReference type="InterPro" id="IPR004087">
    <property type="entry name" value="KH_dom"/>
</dbReference>
<evidence type="ECO:0000256" key="4">
    <source>
        <dbReference type="SAM" id="MobiDB-lite"/>
    </source>
</evidence>
<feature type="region of interest" description="Disordered" evidence="4">
    <location>
        <begin position="119"/>
        <end position="157"/>
    </location>
</feature>
<dbReference type="SMART" id="SM00322">
    <property type="entry name" value="KH"/>
    <property type="match status" value="10"/>
</dbReference>
<keyword evidence="2" id="KW-0694">RNA-binding</keyword>
<dbReference type="InterPro" id="IPR036612">
    <property type="entry name" value="KH_dom_type_1_sf"/>
</dbReference>
<dbReference type="PANTHER" id="PTHR10627">
    <property type="entry name" value="SCP160"/>
    <property type="match status" value="1"/>
</dbReference>
<feature type="domain" description="K Homology" evidence="5">
    <location>
        <begin position="1051"/>
        <end position="1119"/>
    </location>
</feature>
<dbReference type="CDD" id="cd22448">
    <property type="entry name" value="KH-I_ScSCP160_rpt3"/>
    <property type="match status" value="1"/>
</dbReference>
<evidence type="ECO:0000256" key="3">
    <source>
        <dbReference type="SAM" id="Coils"/>
    </source>
</evidence>
<feature type="compositionally biased region" description="Polar residues" evidence="4">
    <location>
        <begin position="120"/>
        <end position="152"/>
    </location>
</feature>
<feature type="region of interest" description="Disordered" evidence="4">
    <location>
        <begin position="842"/>
        <end position="875"/>
    </location>
</feature>
<gene>
    <name evidence="6" type="ORF">NKR23_g3173</name>
</gene>
<comment type="caution">
    <text evidence="6">The sequence shown here is derived from an EMBL/GenBank/DDBJ whole genome shotgun (WGS) entry which is preliminary data.</text>
</comment>
<keyword evidence="3" id="KW-0175">Coiled coil</keyword>
<name>A0AA38S5T5_9PEZI</name>
<feature type="domain" description="K Homology" evidence="5">
    <location>
        <begin position="1235"/>
        <end position="1304"/>
    </location>
</feature>
<evidence type="ECO:0000313" key="7">
    <source>
        <dbReference type="Proteomes" id="UP001174694"/>
    </source>
</evidence>
<feature type="domain" description="K Homology" evidence="5">
    <location>
        <begin position="800"/>
        <end position="890"/>
    </location>
</feature>
<dbReference type="CDD" id="cd22408">
    <property type="entry name" value="KH-I_Vigilin_rpt4"/>
    <property type="match status" value="1"/>
</dbReference>
<accession>A0AA38S5T5</accession>
<dbReference type="PROSITE" id="PS50084">
    <property type="entry name" value="KH_TYPE_1"/>
    <property type="match status" value="9"/>
</dbReference>
<feature type="domain" description="K Homology" evidence="5">
    <location>
        <begin position="1120"/>
        <end position="1230"/>
    </location>
</feature>
<evidence type="ECO:0000259" key="5">
    <source>
        <dbReference type="SMART" id="SM00322"/>
    </source>
</evidence>
<feature type="domain" description="K Homology" evidence="5">
    <location>
        <begin position="733"/>
        <end position="796"/>
    </location>
</feature>
<dbReference type="PANTHER" id="PTHR10627:SF31">
    <property type="entry name" value="DODECA-SATELLITE-BINDING PROTEIN 1, ISOFORM A"/>
    <property type="match status" value="1"/>
</dbReference>
<dbReference type="CDD" id="cd22449">
    <property type="entry name" value="KH-I_ScSCP160_rpt4"/>
    <property type="match status" value="1"/>
</dbReference>
<feature type="coiled-coil region" evidence="3">
    <location>
        <begin position="394"/>
        <end position="421"/>
    </location>
</feature>
<dbReference type="Pfam" id="PF00013">
    <property type="entry name" value="KH_1"/>
    <property type="match status" value="8"/>
</dbReference>
<dbReference type="InterPro" id="IPR004088">
    <property type="entry name" value="KH_dom_type_1"/>
</dbReference>
<proteinExistence type="predicted"/>
<dbReference type="Pfam" id="PF22952">
    <property type="entry name" value="KH_11"/>
    <property type="match status" value="1"/>
</dbReference>
<sequence length="1313" mass="144146">MASSSSVNGADVGNETSAAALLRQKHAEVPHHVTVEEVPDEDLPKSESAATAETETDKPTGGDAPSWVPPMSAKAAGKQKAEEPTGRPVTLDTQSHELFPELGAPKKANAGIVPLWGAKSTVNGKTNGTSPANGTSRSSTPASGVATPTSSGLHRPPAMSIPGRNIESLFLEPHHVLPRDKLRRPIPDIIKDINRKSRANITMPASTDRRFRFEATGPQDLAQQALKDLVNQIGTKQTVKVSIPRSARAHIIGKQGSTIKALQEKTGARIQMPKVDEHEAPADDADDDDTVEVIVEGNAVSAAAARDQIIKIAGERAANVHTKLRNIPAEFFPFIAGPKNSLVHNLEEDNGVQIRVPPHQAWSSQPIPAAPAPGQRPVFQPAQDDNLIQVAGDRAAVQAVRAEIERRAAELRQQLALEQLSIQRGRHQFIIGDRGMPVDDFFDDTGCAIFLPTDEDDDMITVIGPPERVQEGLEKAMDLAMNMQCSNIDCSRFHRQAPGGAAAHARNVTRYLRQRKEIERLEKLYNTHINTPFSQDGALPWELYARDGKNAIRAQSEIKGLFDSMPPSRISSVPVDPFFHQYLRNEVNPRVHEDYGVQLVVPDSPESESPILLVYEGPGTPDAPVQLPRTQPSQDEIRAFEQGLRDAREHIVDLINQQEAIKSVTVDVPQKFHEKLRRFIKREQENRPPNQIPVRVSNIGTTVHLRGPASATQNLAEKVEAFVEQEKQDEKERGFTLEFEFPQKFANHLIGKGGSHIRELRDKFDVEIQVNDGKVELKGPKAKAEAAKSHIISLGKQLADETTHILKIEPKFHRELIGAGGSQINRLQTRYKVHIFFPRSEKSAKDDESNADAASVAGRPRRQQAADEVIIRGPKKGADEAREEIMTLYLYLKDNSHTATITIQQKQLPSLIGQGGSAMDALRQQTGAKIDIPNGRDTPGSMVEIQIKGSKDQVAAAKKILEEKKSVFDDTIAKTIDVDKKYHKALIGSGGSAIRDIVVKAGGSDDRRELARTVQFPKQESEGNTIKIEGRKEVVEKIIAHIQEIVAQRESLVTSTVDVPIEKHRSLIGRGGDKKRELETQFKVSLDIPRQGSGQTGVKITGQSADVEKAKEYILSSIKEQQGETVQVPRKLHHAVSNNGQFFRRLRNDHHVTVDHAGHVTPPKPTPSSTRANNNGALPLITDDVETAADAHSWDIVENTSSEEGDIPWVLRGSPENVEKAKKAIEAALEQAKKGNVTGYLVLPDPRTYRYVIGQGGSKVNSIRKQSGCRINVPRDQAKDEAIEVIGTREGVEKAKELILAAVRDGVNSRSRE</sequence>
<dbReference type="GO" id="GO:0005737">
    <property type="term" value="C:cytoplasm"/>
    <property type="evidence" value="ECO:0007669"/>
    <property type="project" value="TreeGrafter"/>
</dbReference>
<dbReference type="Proteomes" id="UP001174694">
    <property type="component" value="Unassembled WGS sequence"/>
</dbReference>
<reference evidence="6" key="1">
    <citation type="submission" date="2022-07" db="EMBL/GenBank/DDBJ databases">
        <title>Fungi with potential for degradation of polypropylene.</title>
        <authorList>
            <person name="Gostincar C."/>
        </authorList>
    </citation>
    <scope>NUCLEOTIDE SEQUENCE</scope>
    <source>
        <strain evidence="6">EXF-13308</strain>
    </source>
</reference>
<feature type="compositionally biased region" description="Basic and acidic residues" evidence="4">
    <location>
        <begin position="25"/>
        <end position="35"/>
    </location>
</feature>
<dbReference type="EMBL" id="JANBVO010000006">
    <property type="protein sequence ID" value="KAJ9151194.1"/>
    <property type="molecule type" value="Genomic_DNA"/>
</dbReference>
<feature type="domain" description="K Homology" evidence="5">
    <location>
        <begin position="318"/>
        <end position="409"/>
    </location>
</feature>
<feature type="domain" description="K Homology" evidence="5">
    <location>
        <begin position="235"/>
        <end position="314"/>
    </location>
</feature>
<feature type="domain" description="K Homology" evidence="5">
    <location>
        <begin position="414"/>
        <end position="481"/>
    </location>
</feature>
<dbReference type="CDD" id="cd22407">
    <property type="entry name" value="KH-I_Vigilin_rpt3"/>
    <property type="match status" value="1"/>
</dbReference>
<dbReference type="SUPFAM" id="SSF54791">
    <property type="entry name" value="Eukaryotic type KH-domain (KH-domain type I)"/>
    <property type="match status" value="8"/>
</dbReference>
<keyword evidence="1" id="KW-0677">Repeat</keyword>
<evidence type="ECO:0000313" key="6">
    <source>
        <dbReference type="EMBL" id="KAJ9151194.1"/>
    </source>
</evidence>
<feature type="region of interest" description="Disordered" evidence="4">
    <location>
        <begin position="1"/>
        <end position="91"/>
    </location>
</feature>
<dbReference type="GO" id="GO:0003729">
    <property type="term" value="F:mRNA binding"/>
    <property type="evidence" value="ECO:0007669"/>
    <property type="project" value="TreeGrafter"/>
</dbReference>
<feature type="domain" description="K Homology" evidence="5">
    <location>
        <begin position="970"/>
        <end position="1047"/>
    </location>
</feature>
<evidence type="ECO:0000256" key="1">
    <source>
        <dbReference type="ARBA" id="ARBA00022737"/>
    </source>
</evidence>
<dbReference type="InterPro" id="IPR054548">
    <property type="entry name" value="SCP160-like_KH"/>
</dbReference>